<dbReference type="OrthoDB" id="668540at2759"/>
<feature type="repeat" description="Pumilio" evidence="5">
    <location>
        <begin position="447"/>
        <end position="482"/>
    </location>
</feature>
<evidence type="ECO:0000313" key="8">
    <source>
        <dbReference type="Proteomes" id="UP000325577"/>
    </source>
</evidence>
<dbReference type="PANTHER" id="PTHR12537">
    <property type="entry name" value="RNA BINDING PROTEIN PUMILIO-RELATED"/>
    <property type="match status" value="1"/>
</dbReference>
<evidence type="ECO:0000313" key="7">
    <source>
        <dbReference type="EMBL" id="KAA8538060.1"/>
    </source>
</evidence>
<evidence type="ECO:0000256" key="5">
    <source>
        <dbReference type="PROSITE-ProRule" id="PRU00317"/>
    </source>
</evidence>
<name>A0A5J5B684_9ASTE</name>
<dbReference type="InterPro" id="IPR033712">
    <property type="entry name" value="Pumilio_RNA-bd"/>
</dbReference>
<dbReference type="InterPro" id="IPR011989">
    <property type="entry name" value="ARM-like"/>
</dbReference>
<keyword evidence="1" id="KW-0677">Repeat</keyword>
<dbReference type="Gene3D" id="1.25.10.10">
    <property type="entry name" value="Leucine-rich Repeat Variant"/>
    <property type="match status" value="1"/>
</dbReference>
<dbReference type="GO" id="GO:0006417">
    <property type="term" value="P:regulation of translation"/>
    <property type="evidence" value="ECO:0007669"/>
    <property type="project" value="UniProtKB-KW"/>
</dbReference>
<dbReference type="AlphaFoldDB" id="A0A5J5B684"/>
<dbReference type="Pfam" id="PF00806">
    <property type="entry name" value="PUF"/>
    <property type="match status" value="8"/>
</dbReference>
<feature type="repeat" description="Pumilio" evidence="5">
    <location>
        <begin position="555"/>
        <end position="590"/>
    </location>
</feature>
<evidence type="ECO:0000259" key="6">
    <source>
        <dbReference type="PROSITE" id="PS50303"/>
    </source>
</evidence>
<evidence type="ECO:0000256" key="2">
    <source>
        <dbReference type="ARBA" id="ARBA00022845"/>
    </source>
</evidence>
<reference evidence="7 8" key="1">
    <citation type="submission" date="2019-09" db="EMBL/GenBank/DDBJ databases">
        <title>A chromosome-level genome assembly of the Chinese tupelo Nyssa sinensis.</title>
        <authorList>
            <person name="Yang X."/>
            <person name="Kang M."/>
            <person name="Yang Y."/>
            <person name="Xiong H."/>
            <person name="Wang M."/>
            <person name="Zhang Z."/>
            <person name="Wang Z."/>
            <person name="Wu H."/>
            <person name="Ma T."/>
            <person name="Liu J."/>
            <person name="Xi Z."/>
        </authorList>
    </citation>
    <scope>NUCLEOTIDE SEQUENCE [LARGE SCALE GENOMIC DNA]</scope>
    <source>
        <strain evidence="7">J267</strain>
        <tissue evidence="7">Leaf</tissue>
    </source>
</reference>
<keyword evidence="3" id="KW-0694">RNA-binding</keyword>
<evidence type="ECO:0000256" key="1">
    <source>
        <dbReference type="ARBA" id="ARBA00022737"/>
    </source>
</evidence>
<feature type="repeat" description="Pumilio" evidence="5">
    <location>
        <begin position="335"/>
        <end position="370"/>
    </location>
</feature>
<dbReference type="PROSITE" id="PS50302">
    <property type="entry name" value="PUM"/>
    <property type="match status" value="6"/>
</dbReference>
<feature type="repeat" description="Pumilio" evidence="5">
    <location>
        <begin position="410"/>
        <end position="446"/>
    </location>
</feature>
<keyword evidence="2" id="KW-0810">Translation regulation</keyword>
<dbReference type="FunFam" id="1.25.10.10:FF:000237">
    <property type="entry name" value="Pumilio homolog 9"/>
    <property type="match status" value="1"/>
</dbReference>
<dbReference type="SMART" id="SM00025">
    <property type="entry name" value="Pumilio"/>
    <property type="match status" value="8"/>
</dbReference>
<dbReference type="SUPFAM" id="SSF48371">
    <property type="entry name" value="ARM repeat"/>
    <property type="match status" value="1"/>
</dbReference>
<dbReference type="GO" id="GO:0005737">
    <property type="term" value="C:cytoplasm"/>
    <property type="evidence" value="ECO:0007669"/>
    <property type="project" value="TreeGrafter"/>
</dbReference>
<dbReference type="Proteomes" id="UP000325577">
    <property type="component" value="Linkage Group LG15"/>
</dbReference>
<accession>A0A5J5B684</accession>
<gene>
    <name evidence="7" type="ORF">F0562_027360</name>
</gene>
<dbReference type="InterPro" id="IPR016024">
    <property type="entry name" value="ARM-type_fold"/>
</dbReference>
<feature type="repeat" description="Pumilio" evidence="5">
    <location>
        <begin position="519"/>
        <end position="554"/>
    </location>
</feature>
<comment type="function">
    <text evidence="4">Sequence-specific RNA-binding protein that regulates translation and mRNA stability by binding the 3'-UTR of target mRNAs.</text>
</comment>
<dbReference type="CDD" id="cd07920">
    <property type="entry name" value="Pumilio"/>
    <property type="match status" value="1"/>
</dbReference>
<protein>
    <recommendedName>
        <fullName evidence="6">PUM-HD domain-containing protein</fullName>
    </recommendedName>
</protein>
<dbReference type="PANTHER" id="PTHR12537:SF138">
    <property type="entry name" value="PUMILIO HOMOLOG 7, CHLOROPLASTIC-RELATED"/>
    <property type="match status" value="1"/>
</dbReference>
<evidence type="ECO:0000256" key="3">
    <source>
        <dbReference type="ARBA" id="ARBA00022884"/>
    </source>
</evidence>
<dbReference type="InterPro" id="IPR033133">
    <property type="entry name" value="PUM-HD"/>
</dbReference>
<feature type="domain" description="PUM-HD" evidence="6">
    <location>
        <begin position="311"/>
        <end position="621"/>
    </location>
</feature>
<keyword evidence="8" id="KW-1185">Reference proteome</keyword>
<proteinExistence type="predicted"/>
<dbReference type="GO" id="GO:0003729">
    <property type="term" value="F:mRNA binding"/>
    <property type="evidence" value="ECO:0007669"/>
    <property type="project" value="TreeGrafter"/>
</dbReference>
<dbReference type="EMBL" id="CM018038">
    <property type="protein sequence ID" value="KAA8538060.1"/>
    <property type="molecule type" value="Genomic_DNA"/>
</dbReference>
<sequence>MKGDGKLEMFLNEIPYMTSLHHHLHRQNNHRLLSSVSPNSSCSSSIGLSSSEDGFSPSLTPFDETIYRTPSTQDSRPVKTSNELMLDEYGLSEYLYRMRIGDEHKDFHTDPYKFGLGNRSLDGIRPRNSENYCPVVGFNGNVHDHEGFQRLVRGHSTSFDDDRKATLLCLPQGYNIGNSMGPCLTRNQSNVPYSDSSCYKDRIDYHMEQTERRRRGFCNDGVQSRTPSMSRSYLNDDFYCSQQCGDPILNPLNSPKLYPNLALSVENPIYNGSMLKQKTRAIPNGNQPPSLLPNWREKLAEPHIRSKLGGICENGLSPRSSSTLLPQATYSSLAEFQGFIYFIAKDQHGCRFLQRIFEEGTHQEVQIIFNEIIDHVVELMTNPLGNYLMQKLLDVCSEEQRMQLVLMVTEEPRELVRISLNTHGTRVVQKLIETLKTRQQILLVMSALKPHFLDLINDLNGNHVVQRCLQCFSKEDSKFIFDAAAKFCVDIAIHRHGCCVLNRCLALSTGKHREKLAAEIAANALLLAQDAFGNYVIQYIIELNIPSAIACLITQFEGHYVYLSMQKFGSHVVEKCLKCLEESQSRIIHELLSVPHFEQLLQDPFANYVIQSALRITQVWN</sequence>
<dbReference type="PROSITE" id="PS50303">
    <property type="entry name" value="PUM_HD"/>
    <property type="match status" value="1"/>
</dbReference>
<dbReference type="InterPro" id="IPR001313">
    <property type="entry name" value="Pumilio_RNA-bd_rpt"/>
</dbReference>
<evidence type="ECO:0000256" key="4">
    <source>
        <dbReference type="ARBA" id="ARBA00058490"/>
    </source>
</evidence>
<organism evidence="7 8">
    <name type="scientific">Nyssa sinensis</name>
    <dbReference type="NCBI Taxonomy" id="561372"/>
    <lineage>
        <taxon>Eukaryota</taxon>
        <taxon>Viridiplantae</taxon>
        <taxon>Streptophyta</taxon>
        <taxon>Embryophyta</taxon>
        <taxon>Tracheophyta</taxon>
        <taxon>Spermatophyta</taxon>
        <taxon>Magnoliopsida</taxon>
        <taxon>eudicotyledons</taxon>
        <taxon>Gunneridae</taxon>
        <taxon>Pentapetalae</taxon>
        <taxon>asterids</taxon>
        <taxon>Cornales</taxon>
        <taxon>Nyssaceae</taxon>
        <taxon>Nyssa</taxon>
    </lineage>
</organism>
<feature type="repeat" description="Pumilio" evidence="5">
    <location>
        <begin position="371"/>
        <end position="407"/>
    </location>
</feature>